<feature type="domain" description="Penicillin-binding protein transpeptidase" evidence="4">
    <location>
        <begin position="256"/>
        <end position="560"/>
    </location>
</feature>
<keyword evidence="2" id="KW-0378">Hydrolase</keyword>
<evidence type="ECO:0000313" key="7">
    <source>
        <dbReference type="Proteomes" id="UP000267841"/>
    </source>
</evidence>
<proteinExistence type="predicted"/>
<dbReference type="InterPro" id="IPR036138">
    <property type="entry name" value="PBP_dimer_sf"/>
</dbReference>
<dbReference type="Gene3D" id="3.40.710.10">
    <property type="entry name" value="DD-peptidase/beta-lactamase superfamily"/>
    <property type="match status" value="1"/>
</dbReference>
<dbReference type="GO" id="GO:0008658">
    <property type="term" value="F:penicillin binding"/>
    <property type="evidence" value="ECO:0007669"/>
    <property type="project" value="InterPro"/>
</dbReference>
<dbReference type="Pfam" id="PF00905">
    <property type="entry name" value="Transpeptidase"/>
    <property type="match status" value="1"/>
</dbReference>
<dbReference type="Proteomes" id="UP000267841">
    <property type="component" value="Unassembled WGS sequence"/>
</dbReference>
<keyword evidence="2" id="KW-0645">Protease</keyword>
<dbReference type="PANTHER" id="PTHR30627:SF1">
    <property type="entry name" value="PEPTIDOGLYCAN D,D-TRANSPEPTIDASE FTSI"/>
    <property type="match status" value="1"/>
</dbReference>
<dbReference type="RefSeq" id="WP_121009999.1">
    <property type="nucleotide sequence ID" value="NZ_RCCJ01000001.1"/>
</dbReference>
<reference evidence="6 7" key="1">
    <citation type="submission" date="2018-10" db="EMBL/GenBank/DDBJ databases">
        <title>Genomic Encyclopedia of Archaeal and Bacterial Type Strains, Phase II (KMG-II): from individual species to whole genera.</title>
        <authorList>
            <person name="Goeker M."/>
        </authorList>
    </citation>
    <scope>NUCLEOTIDE SEQUENCE [LARGE SCALE GENOMIC DNA]</scope>
    <source>
        <strain evidence="6 7">DSM 16510</strain>
    </source>
</reference>
<comment type="caution">
    <text evidence="6">The sequence shown here is derived from an EMBL/GenBank/DDBJ whole genome shotgun (WGS) entry which is preliminary data.</text>
</comment>
<keyword evidence="2" id="KW-0121">Carboxypeptidase</keyword>
<dbReference type="SUPFAM" id="SSF56519">
    <property type="entry name" value="Penicillin binding protein dimerisation domain"/>
    <property type="match status" value="1"/>
</dbReference>
<organism evidence="6 7">
    <name type="scientific">Hydrogenivirga caldilitoris</name>
    <dbReference type="NCBI Taxonomy" id="246264"/>
    <lineage>
        <taxon>Bacteria</taxon>
        <taxon>Pseudomonadati</taxon>
        <taxon>Aquificota</taxon>
        <taxon>Aquificia</taxon>
        <taxon>Aquificales</taxon>
        <taxon>Aquificaceae</taxon>
        <taxon>Hydrogenivirga</taxon>
    </lineage>
</organism>
<protein>
    <submittedName>
        <fullName evidence="6">Cell division protein FtsI (Penicillin-binding protein 3)</fullName>
    </submittedName>
</protein>
<dbReference type="SUPFAM" id="SSF56601">
    <property type="entry name" value="beta-lactamase/transpeptidase-like"/>
    <property type="match status" value="1"/>
</dbReference>
<keyword evidence="7" id="KW-1185">Reference proteome</keyword>
<comment type="subcellular location">
    <subcellularLocation>
        <location evidence="1">Membrane</location>
    </subcellularLocation>
</comment>
<dbReference type="PANTHER" id="PTHR30627">
    <property type="entry name" value="PEPTIDOGLYCAN D,D-TRANSPEPTIDASE"/>
    <property type="match status" value="1"/>
</dbReference>
<dbReference type="OrthoDB" id="9770103at2"/>
<dbReference type="GO" id="GO:0005886">
    <property type="term" value="C:plasma membrane"/>
    <property type="evidence" value="ECO:0007669"/>
    <property type="project" value="TreeGrafter"/>
</dbReference>
<dbReference type="AlphaFoldDB" id="A0A497XN96"/>
<dbReference type="GO" id="GO:0004180">
    <property type="term" value="F:carboxypeptidase activity"/>
    <property type="evidence" value="ECO:0007669"/>
    <property type="project" value="UniProtKB-KW"/>
</dbReference>
<evidence type="ECO:0000256" key="2">
    <source>
        <dbReference type="ARBA" id="ARBA00022645"/>
    </source>
</evidence>
<dbReference type="InterPro" id="IPR050515">
    <property type="entry name" value="Beta-lactam/transpept"/>
</dbReference>
<gene>
    <name evidence="6" type="ORF">BCF55_0689</name>
</gene>
<keyword evidence="6" id="KW-0132">Cell division</keyword>
<dbReference type="GO" id="GO:0051301">
    <property type="term" value="P:cell division"/>
    <property type="evidence" value="ECO:0007669"/>
    <property type="project" value="UniProtKB-KW"/>
</dbReference>
<name>A0A497XN96_9AQUI</name>
<dbReference type="EMBL" id="RCCJ01000001">
    <property type="protein sequence ID" value="RLJ70417.1"/>
    <property type="molecule type" value="Genomic_DNA"/>
</dbReference>
<dbReference type="Pfam" id="PF03717">
    <property type="entry name" value="PBP_dimer"/>
    <property type="match status" value="1"/>
</dbReference>
<keyword evidence="6" id="KW-0131">Cell cycle</keyword>
<dbReference type="InterPro" id="IPR001460">
    <property type="entry name" value="PCN-bd_Tpept"/>
</dbReference>
<accession>A0A497XN96</accession>
<evidence type="ECO:0000256" key="1">
    <source>
        <dbReference type="ARBA" id="ARBA00004370"/>
    </source>
</evidence>
<evidence type="ECO:0000259" key="4">
    <source>
        <dbReference type="Pfam" id="PF00905"/>
    </source>
</evidence>
<dbReference type="Gene3D" id="3.90.1310.10">
    <property type="entry name" value="Penicillin-binding protein 2a (Domain 2)"/>
    <property type="match status" value="1"/>
</dbReference>
<dbReference type="InterPro" id="IPR012338">
    <property type="entry name" value="Beta-lactam/transpept-like"/>
</dbReference>
<sequence>MEWRWGASRKFETKARLVLALFTILSFISLIRILDLQVTKESEIAEKIERNFDRISLIKVPLYRGSIKDANDRELALSVPTLAVYAHPDTSRLNNKDMLIEGLSKLTGIPARNIRKRIESGAKRPIKILSGIDKDLKDKLKSLIVKTKNTRYLGIQEEYTRLYPNGSIASNTIGFVGVDGKGLEGMEYLLNDYLGGGYSRALMYINGGLGKIYLHPLKGMLGEEKDVLLTLDVGVQNILEKLRDDIVRSWRPRKVSIILLDLTNGYILGLATYPYFDPNNFQSYPPDKLRNFAVTDVFEPGSIMKPFFIAWALEKGYITTNFWVNTGNGRIKVYDRYVRDPKRLGTIILRDVLVHSSNIGTIEVAKYLNKRDVEELLETFHMNKRFSIFPGEANPQLPDFNYPANILYSSIGQGIAFNTLNIAVAFGGLATGKILQPHIVKEIVSSEGKVVYRAEPEVLKDRVISEGTLRWLNRVLTKVVEDGTGHRARSRYFTIAGKTGTSQKFDFERGEYSRDKVVTYFAGFFPATDPRFVAVIVVDEPKGKKLYGGEVSAPYFKKLAEQVAFYYGLKPDKLKK</sequence>
<dbReference type="Gene3D" id="3.30.450.330">
    <property type="match status" value="1"/>
</dbReference>
<evidence type="ECO:0000313" key="6">
    <source>
        <dbReference type="EMBL" id="RLJ70417.1"/>
    </source>
</evidence>
<keyword evidence="3" id="KW-0472">Membrane</keyword>
<evidence type="ECO:0000259" key="5">
    <source>
        <dbReference type="Pfam" id="PF03717"/>
    </source>
</evidence>
<feature type="domain" description="Penicillin-binding protein dimerisation" evidence="5">
    <location>
        <begin position="63"/>
        <end position="179"/>
    </location>
</feature>
<evidence type="ECO:0000256" key="3">
    <source>
        <dbReference type="ARBA" id="ARBA00023136"/>
    </source>
</evidence>
<dbReference type="InterPro" id="IPR005311">
    <property type="entry name" value="PBP_dimer"/>
</dbReference>
<dbReference type="GO" id="GO:0071555">
    <property type="term" value="P:cell wall organization"/>
    <property type="evidence" value="ECO:0007669"/>
    <property type="project" value="TreeGrafter"/>
</dbReference>